<dbReference type="GO" id="GO:0005758">
    <property type="term" value="C:mitochondrial intermembrane space"/>
    <property type="evidence" value="ECO:0007669"/>
    <property type="project" value="UniProtKB-SubCell"/>
</dbReference>
<keyword evidence="7" id="KW-0496">Mitochondrion</keyword>
<dbReference type="PROSITE" id="PS50222">
    <property type="entry name" value="EF_HAND_2"/>
    <property type="match status" value="2"/>
</dbReference>
<evidence type="ECO:0000256" key="1">
    <source>
        <dbReference type="ARBA" id="ARBA00004273"/>
    </source>
</evidence>
<reference evidence="11" key="1">
    <citation type="submission" date="2023-06" db="EMBL/GenBank/DDBJ databases">
        <title>Genomic analysis of the entomopathogenic nematode Steinernema hermaphroditum.</title>
        <authorList>
            <person name="Schwarz E.M."/>
            <person name="Heppert J.K."/>
            <person name="Baniya A."/>
            <person name="Schwartz H.T."/>
            <person name="Tan C.-H."/>
            <person name="Antoshechkin I."/>
            <person name="Sternberg P.W."/>
            <person name="Goodrich-Blair H."/>
            <person name="Dillman A.R."/>
        </authorList>
    </citation>
    <scope>NUCLEOTIDE SEQUENCE</scope>
    <source>
        <strain evidence="11">PS9179</strain>
        <tissue evidence="11">Whole animal</tissue>
    </source>
</reference>
<keyword evidence="8 9" id="KW-0472">Membrane</keyword>
<evidence type="ECO:0000256" key="8">
    <source>
        <dbReference type="ARBA" id="ARBA00023136"/>
    </source>
</evidence>
<dbReference type="Pfam" id="PF13499">
    <property type="entry name" value="EF-hand_7"/>
    <property type="match status" value="1"/>
</dbReference>
<evidence type="ECO:0000313" key="11">
    <source>
        <dbReference type="EMBL" id="KAK0417500.1"/>
    </source>
</evidence>
<evidence type="ECO:0000256" key="9">
    <source>
        <dbReference type="SAM" id="Phobius"/>
    </source>
</evidence>
<dbReference type="GO" id="GO:1990246">
    <property type="term" value="C:uniplex complex"/>
    <property type="evidence" value="ECO:0007669"/>
    <property type="project" value="TreeGrafter"/>
</dbReference>
<dbReference type="GO" id="GO:0051560">
    <property type="term" value="P:mitochondrial calcium ion homeostasis"/>
    <property type="evidence" value="ECO:0007669"/>
    <property type="project" value="TreeGrafter"/>
</dbReference>
<organism evidence="11 12">
    <name type="scientific">Steinernema hermaphroditum</name>
    <dbReference type="NCBI Taxonomy" id="289476"/>
    <lineage>
        <taxon>Eukaryota</taxon>
        <taxon>Metazoa</taxon>
        <taxon>Ecdysozoa</taxon>
        <taxon>Nematoda</taxon>
        <taxon>Chromadorea</taxon>
        <taxon>Rhabditida</taxon>
        <taxon>Tylenchina</taxon>
        <taxon>Panagrolaimomorpha</taxon>
        <taxon>Strongyloidoidea</taxon>
        <taxon>Steinernematidae</taxon>
        <taxon>Steinernema</taxon>
    </lineage>
</organism>
<evidence type="ECO:0000259" key="10">
    <source>
        <dbReference type="PROSITE" id="PS50222"/>
    </source>
</evidence>
<dbReference type="EMBL" id="JAUCMV010000002">
    <property type="protein sequence ID" value="KAK0417500.1"/>
    <property type="molecule type" value="Genomic_DNA"/>
</dbReference>
<feature type="transmembrane region" description="Helical" evidence="9">
    <location>
        <begin position="30"/>
        <end position="48"/>
    </location>
</feature>
<sequence length="445" mass="51273">MRRLLRVVRLLLPSVFHVERRFLSRSGVRLLTAFAGGGSLLASGLLVVSKTGIVSLSAEELQVRANHKLTKRETRFLQFSSIEYNDVIYMSPMDFVDSLTLDAPRERVYRRVLAAENVEQMLKKTPHFKKGSKNFFRQLDQNGIISYSEYLFLITLLTKSQAAFKVAFSLFDNDGNQRIDKEEFLLIRSLVNTLRSSRKQKVEDDPCQLNPADFDDLVLRLRDRLNPGADPIPHLETRDEEKKDVSVQETTILIHLFGAKGNNSLGFDQFQLFYNNLQKELMEIEFHEFSRGKSEISPMNFARLVLRYSIIHQDDYTTYINRVQERSRADDTGINMEQFEQFSLFLNNLAEFSVAVRLYTAADMPVSQQEFIRAVKCSTGHDLDPHLVDILYRIFDANGDGRLSYSEFIAVMNDRLHRGFKSNSKMTAIGWKPFRDCVVSELASF</sequence>
<feature type="domain" description="EF-hand" evidence="10">
    <location>
        <begin position="159"/>
        <end position="194"/>
    </location>
</feature>
<proteinExistence type="predicted"/>
<dbReference type="Gene3D" id="1.10.238.10">
    <property type="entry name" value="EF-hand"/>
    <property type="match status" value="2"/>
</dbReference>
<dbReference type="InterPro" id="IPR011992">
    <property type="entry name" value="EF-hand-dom_pair"/>
</dbReference>
<dbReference type="InterPro" id="IPR039800">
    <property type="entry name" value="MICU1/2/3"/>
</dbReference>
<keyword evidence="6" id="KW-0809">Transit peptide</keyword>
<keyword evidence="9" id="KW-1133">Transmembrane helix</keyword>
<comment type="caution">
    <text evidence="11">The sequence shown here is derived from an EMBL/GenBank/DDBJ whole genome shotgun (WGS) entry which is preliminary data.</text>
</comment>
<protein>
    <recommendedName>
        <fullName evidence="10">EF-hand domain-containing protein</fullName>
    </recommendedName>
</protein>
<keyword evidence="4" id="KW-0999">Mitochondrion inner membrane</keyword>
<keyword evidence="12" id="KW-1185">Reference proteome</keyword>
<dbReference type="GO" id="GO:0005509">
    <property type="term" value="F:calcium ion binding"/>
    <property type="evidence" value="ECO:0007669"/>
    <property type="project" value="InterPro"/>
</dbReference>
<name>A0AA39M1W7_9BILA</name>
<comment type="subcellular location">
    <subcellularLocation>
        <location evidence="1">Mitochondrion inner membrane</location>
    </subcellularLocation>
    <subcellularLocation>
        <location evidence="2">Mitochondrion intermembrane space</location>
    </subcellularLocation>
</comment>
<feature type="domain" description="EF-hand" evidence="10">
    <location>
        <begin position="383"/>
        <end position="418"/>
    </location>
</feature>
<dbReference type="GO" id="GO:0036444">
    <property type="term" value="P:calcium import into the mitochondrion"/>
    <property type="evidence" value="ECO:0007669"/>
    <property type="project" value="TreeGrafter"/>
</dbReference>
<evidence type="ECO:0000256" key="7">
    <source>
        <dbReference type="ARBA" id="ARBA00023128"/>
    </source>
</evidence>
<dbReference type="CDD" id="cd15900">
    <property type="entry name" value="EFh_MICU"/>
    <property type="match status" value="1"/>
</dbReference>
<gene>
    <name evidence="11" type="ORF">QR680_013046</name>
</gene>
<dbReference type="Proteomes" id="UP001175271">
    <property type="component" value="Unassembled WGS sequence"/>
</dbReference>
<accession>A0AA39M1W7</accession>
<dbReference type="InterPro" id="IPR002048">
    <property type="entry name" value="EF_hand_dom"/>
</dbReference>
<evidence type="ECO:0000256" key="4">
    <source>
        <dbReference type="ARBA" id="ARBA00022792"/>
    </source>
</evidence>
<evidence type="ECO:0000256" key="2">
    <source>
        <dbReference type="ARBA" id="ARBA00004569"/>
    </source>
</evidence>
<keyword evidence="3" id="KW-0677">Repeat</keyword>
<dbReference type="PANTHER" id="PTHR12294">
    <property type="entry name" value="EF HAND DOMAIN FAMILY A1,A2-RELATED"/>
    <property type="match status" value="1"/>
</dbReference>
<evidence type="ECO:0000256" key="6">
    <source>
        <dbReference type="ARBA" id="ARBA00022946"/>
    </source>
</evidence>
<keyword evidence="5" id="KW-0106">Calcium</keyword>
<evidence type="ECO:0000313" key="12">
    <source>
        <dbReference type="Proteomes" id="UP001175271"/>
    </source>
</evidence>
<dbReference type="SUPFAM" id="SSF47473">
    <property type="entry name" value="EF-hand"/>
    <property type="match status" value="2"/>
</dbReference>
<dbReference type="InterPro" id="IPR018247">
    <property type="entry name" value="EF_Hand_1_Ca_BS"/>
</dbReference>
<dbReference type="PROSITE" id="PS00018">
    <property type="entry name" value="EF_HAND_1"/>
    <property type="match status" value="2"/>
</dbReference>
<evidence type="ECO:0000256" key="5">
    <source>
        <dbReference type="ARBA" id="ARBA00022837"/>
    </source>
</evidence>
<dbReference type="SMART" id="SM00054">
    <property type="entry name" value="EFh"/>
    <property type="match status" value="2"/>
</dbReference>
<dbReference type="PANTHER" id="PTHR12294:SF13">
    <property type="entry name" value="MITOCHONDRIAL CALCIUM UPTAKE 3, ISOFORM D"/>
    <property type="match status" value="1"/>
</dbReference>
<evidence type="ECO:0000256" key="3">
    <source>
        <dbReference type="ARBA" id="ARBA00022737"/>
    </source>
</evidence>
<dbReference type="AlphaFoldDB" id="A0AA39M1W7"/>
<keyword evidence="9" id="KW-0812">Transmembrane</keyword>